<dbReference type="InterPro" id="IPR012334">
    <property type="entry name" value="Pectin_lyas_fold"/>
</dbReference>
<dbReference type="GO" id="GO:0004650">
    <property type="term" value="F:polygalacturonase activity"/>
    <property type="evidence" value="ECO:0007669"/>
    <property type="project" value="UniProtKB-EC"/>
</dbReference>
<dbReference type="OMA" id="GENIWFT"/>
<dbReference type="Gene3D" id="2.160.20.10">
    <property type="entry name" value="Single-stranded right-handed beta-helix, Pectin lyase-like"/>
    <property type="match status" value="1"/>
</dbReference>
<evidence type="ECO:0000256" key="11">
    <source>
        <dbReference type="RuleBase" id="RU361169"/>
    </source>
</evidence>
<dbReference type="GO" id="GO:0045490">
    <property type="term" value="P:pectin catabolic process"/>
    <property type="evidence" value="ECO:0007669"/>
    <property type="project" value="UniProtKB-ARBA"/>
</dbReference>
<evidence type="ECO:0000256" key="1">
    <source>
        <dbReference type="ARBA" id="ARBA00008834"/>
    </source>
</evidence>
<evidence type="ECO:0000256" key="3">
    <source>
        <dbReference type="ARBA" id="ARBA00022729"/>
    </source>
</evidence>
<dbReference type="GO" id="GO:0071555">
    <property type="term" value="P:cell wall organization"/>
    <property type="evidence" value="ECO:0007669"/>
    <property type="project" value="UniProtKB-KW"/>
</dbReference>
<keyword evidence="8" id="KW-0961">Cell wall biogenesis/degradation</keyword>
<keyword evidence="5 11" id="KW-0378">Hydrolase</keyword>
<dbReference type="Proteomes" id="UP000219338">
    <property type="component" value="Unassembled WGS sequence"/>
</dbReference>
<evidence type="ECO:0000256" key="10">
    <source>
        <dbReference type="PROSITE-ProRule" id="PRU10052"/>
    </source>
</evidence>
<dbReference type="OrthoDB" id="1546079at2759"/>
<dbReference type="PROSITE" id="PS00502">
    <property type="entry name" value="POLYGALACTURONASE"/>
    <property type="match status" value="1"/>
</dbReference>
<keyword evidence="6" id="KW-1015">Disulfide bond</keyword>
<proteinExistence type="inferred from homology"/>
<evidence type="ECO:0000256" key="5">
    <source>
        <dbReference type="ARBA" id="ARBA00022801"/>
    </source>
</evidence>
<dbReference type="InterPro" id="IPR011050">
    <property type="entry name" value="Pectin_lyase_fold/virulence"/>
</dbReference>
<dbReference type="PANTHER" id="PTHR31884:SF1">
    <property type="entry name" value="POLYGALACTURONASE"/>
    <property type="match status" value="1"/>
</dbReference>
<dbReference type="STRING" id="47428.A0A284RYJ3"/>
<dbReference type="SMART" id="SM00710">
    <property type="entry name" value="PbH1"/>
    <property type="match status" value="4"/>
</dbReference>
<evidence type="ECO:0000256" key="9">
    <source>
        <dbReference type="ARBA" id="ARBA00034074"/>
    </source>
</evidence>
<dbReference type="AlphaFoldDB" id="A0A284RYJ3"/>
<dbReference type="EC" id="3.2.1.15" evidence="2"/>
<evidence type="ECO:0000256" key="4">
    <source>
        <dbReference type="ARBA" id="ARBA00022737"/>
    </source>
</evidence>
<feature type="active site" evidence="10">
    <location>
        <position position="303"/>
    </location>
</feature>
<keyword evidence="3" id="KW-0732">Signal</keyword>
<keyword evidence="7 11" id="KW-0326">Glycosidase</keyword>
<dbReference type="GO" id="GO:0005576">
    <property type="term" value="C:extracellular region"/>
    <property type="evidence" value="ECO:0007669"/>
    <property type="project" value="TreeGrafter"/>
</dbReference>
<evidence type="ECO:0000313" key="12">
    <source>
        <dbReference type="EMBL" id="SJL13829.1"/>
    </source>
</evidence>
<dbReference type="InterPro" id="IPR006626">
    <property type="entry name" value="PbH1"/>
</dbReference>
<evidence type="ECO:0000256" key="7">
    <source>
        <dbReference type="ARBA" id="ARBA00023295"/>
    </source>
</evidence>
<evidence type="ECO:0000256" key="6">
    <source>
        <dbReference type="ARBA" id="ARBA00023157"/>
    </source>
</evidence>
<evidence type="ECO:0000256" key="2">
    <source>
        <dbReference type="ARBA" id="ARBA00012736"/>
    </source>
</evidence>
<dbReference type="PANTHER" id="PTHR31884">
    <property type="entry name" value="POLYGALACTURONASE"/>
    <property type="match status" value="1"/>
</dbReference>
<dbReference type="InterPro" id="IPR000743">
    <property type="entry name" value="Glyco_hydro_28"/>
</dbReference>
<sequence length="439" mass="45767">MPFSWRKSADQKPHRSPSSFLLYLEYQFKAGKPPWFIQRRDLPQMFGHAFYQFIFTAAVLTLVSALPAEDIEARASCVVDSVSAASSISSCSAVTINAFTVPSGSTLTLSPKAGATVTMAGDITFAKTSTAGPLFTIDGDNVTFKGTGHKFNGNGASYWDGKGTNGGVDKPHPLLKQVDLSLMACSQTLTIYIQVQGLWHLLSIHGDTYFALFVATTQRERQVLNSPAQAISIGNSDGLTFDSITVDNSAGDTNSLGHNTDGFDVSADDVTIKNSVVKNQDDCIAINSGSNIVFQNNQCSGGHGISVGSISTGKTVTDVTISGNTVTNSMYGLRIKVKAEATSAKVSGITNTISGITKYGVLISQSYPDDAGTPGTGGPISGVSFTGSATTVKVGDKAKRLTVDCGNCSGKWDFSKLTVTGGSAGTIASSSATISGGSY</sequence>
<dbReference type="SUPFAM" id="SSF51126">
    <property type="entry name" value="Pectin lyase-like"/>
    <property type="match status" value="1"/>
</dbReference>
<gene>
    <name evidence="12" type="ORF">ARMOST_17277</name>
</gene>
<name>A0A284RYJ3_ARMOS</name>
<protein>
    <recommendedName>
        <fullName evidence="2">endo-polygalacturonase</fullName>
        <ecNumber evidence="2">3.2.1.15</ecNumber>
    </recommendedName>
</protein>
<comment type="similarity">
    <text evidence="1 11">Belongs to the glycosyl hydrolase 28 family.</text>
</comment>
<dbReference type="EMBL" id="FUEG01000021">
    <property type="protein sequence ID" value="SJL13829.1"/>
    <property type="molecule type" value="Genomic_DNA"/>
</dbReference>
<evidence type="ECO:0000313" key="13">
    <source>
        <dbReference type="Proteomes" id="UP000219338"/>
    </source>
</evidence>
<organism evidence="12 13">
    <name type="scientific">Armillaria ostoyae</name>
    <name type="common">Armillaria root rot fungus</name>
    <dbReference type="NCBI Taxonomy" id="47428"/>
    <lineage>
        <taxon>Eukaryota</taxon>
        <taxon>Fungi</taxon>
        <taxon>Dikarya</taxon>
        <taxon>Basidiomycota</taxon>
        <taxon>Agaricomycotina</taxon>
        <taxon>Agaricomycetes</taxon>
        <taxon>Agaricomycetidae</taxon>
        <taxon>Agaricales</taxon>
        <taxon>Marasmiineae</taxon>
        <taxon>Physalacriaceae</taxon>
        <taxon>Armillaria</taxon>
    </lineage>
</organism>
<reference evidence="13" key="1">
    <citation type="journal article" date="2017" name="Nat. Ecol. Evol.">
        <title>Genome expansion and lineage-specific genetic innovations in the forest pathogenic fungi Armillaria.</title>
        <authorList>
            <person name="Sipos G."/>
            <person name="Prasanna A.N."/>
            <person name="Walter M.C."/>
            <person name="O'Connor E."/>
            <person name="Balint B."/>
            <person name="Krizsan K."/>
            <person name="Kiss B."/>
            <person name="Hess J."/>
            <person name="Varga T."/>
            <person name="Slot J."/>
            <person name="Riley R."/>
            <person name="Boka B."/>
            <person name="Rigling D."/>
            <person name="Barry K."/>
            <person name="Lee J."/>
            <person name="Mihaltcheva S."/>
            <person name="LaButti K."/>
            <person name="Lipzen A."/>
            <person name="Waldron R."/>
            <person name="Moloney N.M."/>
            <person name="Sperisen C."/>
            <person name="Kredics L."/>
            <person name="Vagvoelgyi C."/>
            <person name="Patrignani A."/>
            <person name="Fitzpatrick D."/>
            <person name="Nagy I."/>
            <person name="Doyle S."/>
            <person name="Anderson J.B."/>
            <person name="Grigoriev I.V."/>
            <person name="Gueldener U."/>
            <person name="Muensterkoetter M."/>
            <person name="Nagy L.G."/>
        </authorList>
    </citation>
    <scope>NUCLEOTIDE SEQUENCE [LARGE SCALE GENOMIC DNA]</scope>
    <source>
        <strain evidence="13">C18/9</strain>
    </source>
</reference>
<evidence type="ECO:0000256" key="8">
    <source>
        <dbReference type="ARBA" id="ARBA00023316"/>
    </source>
</evidence>
<comment type="catalytic activity">
    <reaction evidence="9">
        <text>(1,4-alpha-D-galacturonosyl)n+m + H2O = (1,4-alpha-D-galacturonosyl)n + (1,4-alpha-D-galacturonosyl)m.</text>
        <dbReference type="EC" id="3.2.1.15"/>
    </reaction>
</comment>
<keyword evidence="4" id="KW-0677">Repeat</keyword>
<accession>A0A284RYJ3</accession>
<dbReference type="InterPro" id="IPR050434">
    <property type="entry name" value="Glycosyl_hydrlase_28"/>
</dbReference>
<dbReference type="Pfam" id="PF00295">
    <property type="entry name" value="Glyco_hydro_28"/>
    <property type="match status" value="2"/>
</dbReference>
<keyword evidence="13" id="KW-1185">Reference proteome</keyword>